<protein>
    <submittedName>
        <fullName evidence="6">WD40-repeat-containing domain protein</fullName>
    </submittedName>
</protein>
<dbReference type="OrthoDB" id="190105at2759"/>
<dbReference type="CDD" id="cd00200">
    <property type="entry name" value="WD40"/>
    <property type="match status" value="1"/>
</dbReference>
<evidence type="ECO:0000259" key="5">
    <source>
        <dbReference type="Pfam" id="PF21031"/>
    </source>
</evidence>
<name>A0A1Y2A0U2_9PLEO</name>
<dbReference type="EMBL" id="MCFA01000020">
    <property type="protein sequence ID" value="ORY16116.1"/>
    <property type="molecule type" value="Genomic_DNA"/>
</dbReference>
<accession>A0A1Y2A0U2</accession>
<feature type="repeat" description="WD" evidence="3">
    <location>
        <begin position="186"/>
        <end position="225"/>
    </location>
</feature>
<evidence type="ECO:0000256" key="3">
    <source>
        <dbReference type="PROSITE-ProRule" id="PRU00221"/>
    </source>
</evidence>
<feature type="repeat" description="WD" evidence="3">
    <location>
        <begin position="146"/>
        <end position="185"/>
    </location>
</feature>
<keyword evidence="2" id="KW-0677">Repeat</keyword>
<dbReference type="SUPFAM" id="SSF50978">
    <property type="entry name" value="WD40 repeat-like"/>
    <property type="match status" value="1"/>
</dbReference>
<keyword evidence="1 3" id="KW-0853">WD repeat</keyword>
<evidence type="ECO:0000256" key="2">
    <source>
        <dbReference type="ARBA" id="ARBA00022737"/>
    </source>
</evidence>
<feature type="domain" description="WD repeat-containing protein 54 beta-propeller" evidence="5">
    <location>
        <begin position="245"/>
        <end position="346"/>
    </location>
</feature>
<dbReference type="InterPro" id="IPR019775">
    <property type="entry name" value="WD40_repeat_CS"/>
</dbReference>
<feature type="region of interest" description="Disordered" evidence="4">
    <location>
        <begin position="1"/>
        <end position="22"/>
    </location>
</feature>
<evidence type="ECO:0000256" key="4">
    <source>
        <dbReference type="SAM" id="MobiDB-lite"/>
    </source>
</evidence>
<feature type="repeat" description="WD" evidence="3">
    <location>
        <begin position="82"/>
        <end position="104"/>
    </location>
</feature>
<dbReference type="InterPro" id="IPR001680">
    <property type="entry name" value="WD40_rpt"/>
</dbReference>
<sequence>MAADSFAQNAAAPHYASQPRSRIRLDEDTSRGVVTDICSTADYIVVTLDNEKTHVFDGEGHERMILYAHATVWSTAIWEETLVTGAVGGDIRVWNLESGQKLQKLTGHTATVRQIKMLDANTAVSSSREGSLRIWDLAQGTCKQILEGHTGTVRALAVVGDIIVSASYDTTVRLWSIAQGSCLHILHGHNDAVYHVVFDGKRIATGSADKSIRIWDPTTGACIAVLQAHEALVSQLDLQNGILTSAASDGSICAWHLDGAEGSISVIYKIPGHANSVTSLQVRDGKIYSGSSDGDVKVWNAQDGTLVGQIGSTANAIWRVVSRSNKVVVLASRNNECLMEIWDYAQERSCNPT</sequence>
<organism evidence="6 7">
    <name type="scientific">Clohesyomyces aquaticus</name>
    <dbReference type="NCBI Taxonomy" id="1231657"/>
    <lineage>
        <taxon>Eukaryota</taxon>
        <taxon>Fungi</taxon>
        <taxon>Dikarya</taxon>
        <taxon>Ascomycota</taxon>
        <taxon>Pezizomycotina</taxon>
        <taxon>Dothideomycetes</taxon>
        <taxon>Pleosporomycetidae</taxon>
        <taxon>Pleosporales</taxon>
        <taxon>Lindgomycetaceae</taxon>
        <taxon>Clohesyomyces</taxon>
    </lineage>
</organism>
<dbReference type="PANTHER" id="PTHR22847">
    <property type="entry name" value="WD40 REPEAT PROTEIN"/>
    <property type="match status" value="1"/>
</dbReference>
<dbReference type="SMART" id="SM00320">
    <property type="entry name" value="WD40"/>
    <property type="match status" value="6"/>
</dbReference>
<dbReference type="InterPro" id="IPR020472">
    <property type="entry name" value="WD40_PAC1"/>
</dbReference>
<dbReference type="InterPro" id="IPR036322">
    <property type="entry name" value="WD40_repeat_dom_sf"/>
</dbReference>
<comment type="caution">
    <text evidence="6">The sequence shown here is derived from an EMBL/GenBank/DDBJ whole genome shotgun (WGS) entry which is preliminary data.</text>
</comment>
<dbReference type="Pfam" id="PF00400">
    <property type="entry name" value="WD40"/>
    <property type="match status" value="3"/>
</dbReference>
<dbReference type="GO" id="GO:1990234">
    <property type="term" value="C:transferase complex"/>
    <property type="evidence" value="ECO:0007669"/>
    <property type="project" value="UniProtKB-ARBA"/>
</dbReference>
<dbReference type="PANTHER" id="PTHR22847:SF732">
    <property type="entry name" value="F-BOX DOMAIN-CONTAINING PROTEIN"/>
    <property type="match status" value="1"/>
</dbReference>
<evidence type="ECO:0000313" key="6">
    <source>
        <dbReference type="EMBL" id="ORY16116.1"/>
    </source>
</evidence>
<dbReference type="Proteomes" id="UP000193144">
    <property type="component" value="Unassembled WGS sequence"/>
</dbReference>
<gene>
    <name evidence="6" type="ORF">BCR34DRAFT_557751</name>
</gene>
<dbReference type="Pfam" id="PF21031">
    <property type="entry name" value="WDR54"/>
    <property type="match status" value="1"/>
</dbReference>
<dbReference type="Gene3D" id="2.130.10.10">
    <property type="entry name" value="YVTN repeat-like/Quinoprotein amine dehydrogenase"/>
    <property type="match status" value="1"/>
</dbReference>
<dbReference type="PROSITE" id="PS50294">
    <property type="entry name" value="WD_REPEATS_REGION"/>
    <property type="match status" value="3"/>
</dbReference>
<keyword evidence="7" id="KW-1185">Reference proteome</keyword>
<dbReference type="PROSITE" id="PS00678">
    <property type="entry name" value="WD_REPEATS_1"/>
    <property type="match status" value="1"/>
</dbReference>
<dbReference type="PROSITE" id="PS50082">
    <property type="entry name" value="WD_REPEATS_2"/>
    <property type="match status" value="5"/>
</dbReference>
<dbReference type="AlphaFoldDB" id="A0A1Y2A0U2"/>
<proteinExistence type="predicted"/>
<dbReference type="STRING" id="1231657.A0A1Y2A0U2"/>
<feature type="repeat" description="WD" evidence="3">
    <location>
        <begin position="270"/>
        <end position="309"/>
    </location>
</feature>
<evidence type="ECO:0000256" key="1">
    <source>
        <dbReference type="ARBA" id="ARBA00022574"/>
    </source>
</evidence>
<evidence type="ECO:0000313" key="7">
    <source>
        <dbReference type="Proteomes" id="UP000193144"/>
    </source>
</evidence>
<dbReference type="PRINTS" id="PR00320">
    <property type="entry name" value="GPROTEINBRPT"/>
</dbReference>
<dbReference type="InterPro" id="IPR015943">
    <property type="entry name" value="WD40/YVTN_repeat-like_dom_sf"/>
</dbReference>
<reference evidence="6 7" key="1">
    <citation type="submission" date="2016-07" db="EMBL/GenBank/DDBJ databases">
        <title>Pervasive Adenine N6-methylation of Active Genes in Fungi.</title>
        <authorList>
            <consortium name="DOE Joint Genome Institute"/>
            <person name="Mondo S.J."/>
            <person name="Dannebaum R.O."/>
            <person name="Kuo R.C."/>
            <person name="Labutti K."/>
            <person name="Haridas S."/>
            <person name="Kuo A."/>
            <person name="Salamov A."/>
            <person name="Ahrendt S.R."/>
            <person name="Lipzen A."/>
            <person name="Sullivan W."/>
            <person name="Andreopoulos W.B."/>
            <person name="Clum A."/>
            <person name="Lindquist E."/>
            <person name="Daum C."/>
            <person name="Ramamoorthy G.K."/>
            <person name="Gryganskyi A."/>
            <person name="Culley D."/>
            <person name="Magnuson J.K."/>
            <person name="James T.Y."/>
            <person name="O'Malley M.A."/>
            <person name="Stajich J.E."/>
            <person name="Spatafora J.W."/>
            <person name="Visel A."/>
            <person name="Grigoriev I.V."/>
        </authorList>
    </citation>
    <scope>NUCLEOTIDE SEQUENCE [LARGE SCALE GENOMIC DNA]</scope>
    <source>
        <strain evidence="6 7">CBS 115471</strain>
    </source>
</reference>
<feature type="repeat" description="WD" evidence="3">
    <location>
        <begin position="105"/>
        <end position="145"/>
    </location>
</feature>
<dbReference type="InterPro" id="IPR049546">
    <property type="entry name" value="WDR54_beta_prop"/>
</dbReference>